<organism evidence="5 6">
    <name type="scientific">Labedella populi</name>
    <dbReference type="NCBI Taxonomy" id="2498850"/>
    <lineage>
        <taxon>Bacteria</taxon>
        <taxon>Bacillati</taxon>
        <taxon>Actinomycetota</taxon>
        <taxon>Actinomycetes</taxon>
        <taxon>Micrococcales</taxon>
        <taxon>Microbacteriaceae</taxon>
        <taxon>Labedella</taxon>
    </lineage>
</organism>
<feature type="binding site" evidence="3">
    <location>
        <position position="103"/>
    </location>
    <ligand>
        <name>substrate</name>
    </ligand>
</feature>
<dbReference type="AlphaFoldDB" id="A0A3S4AVN7"/>
<name>A0A3S4AVN7_9MICO</name>
<dbReference type="SUPFAM" id="SSF63829">
    <property type="entry name" value="Calcium-dependent phosphotriesterase"/>
    <property type="match status" value="1"/>
</dbReference>
<dbReference type="EMBL" id="RZNC01000001">
    <property type="protein sequence ID" value="RWZ68365.1"/>
    <property type="molecule type" value="Genomic_DNA"/>
</dbReference>
<evidence type="ECO:0000259" key="4">
    <source>
        <dbReference type="Pfam" id="PF08450"/>
    </source>
</evidence>
<protein>
    <submittedName>
        <fullName evidence="5">SMP-30/gluconolactonase/LRE family protein</fullName>
    </submittedName>
</protein>
<reference evidence="5 6" key="1">
    <citation type="submission" date="2018-12" db="EMBL/GenBank/DDBJ databases">
        <authorList>
            <person name="Li F."/>
        </authorList>
    </citation>
    <scope>NUCLEOTIDE SEQUENCE [LARGE SCALE GENOMIC DNA]</scope>
    <source>
        <strain evidence="5 6">8H24J-4-2</strain>
    </source>
</reference>
<dbReference type="InterPro" id="IPR013658">
    <property type="entry name" value="SGL"/>
</dbReference>
<evidence type="ECO:0000256" key="2">
    <source>
        <dbReference type="PIRSR" id="PIRSR605511-1"/>
    </source>
</evidence>
<feature type="binding site" evidence="3">
    <location>
        <position position="196"/>
    </location>
    <ligand>
        <name>a divalent metal cation</name>
        <dbReference type="ChEBI" id="CHEBI:60240"/>
    </ligand>
</feature>
<dbReference type="RefSeq" id="WP_128497634.1">
    <property type="nucleotide sequence ID" value="NZ_RZNC01000001.1"/>
</dbReference>
<dbReference type="PANTHER" id="PTHR10907:SF47">
    <property type="entry name" value="REGUCALCIN"/>
    <property type="match status" value="1"/>
</dbReference>
<dbReference type="Gene3D" id="2.120.10.30">
    <property type="entry name" value="TolB, C-terminal domain"/>
    <property type="match status" value="1"/>
</dbReference>
<dbReference type="Proteomes" id="UP000288603">
    <property type="component" value="Unassembled WGS sequence"/>
</dbReference>
<dbReference type="PRINTS" id="PR01790">
    <property type="entry name" value="SMP30FAMILY"/>
</dbReference>
<keyword evidence="3" id="KW-0862">Zinc</keyword>
<sequence>MTMRTFRATGAELVESLYWDAGRRAICWVDIAAGLLHVSPIDGPADGSADTVVELPPPVSAVQPRRGGGFVVAGDRDRVLLLDDDGAIERELALLPLASESVRVNESKVDPFGDFIVGGMNEGGDDPVAEIHRVRPDGSVELLASGFGTTNAFEWNDDGSEMYLGDTNLSTVFRAPYPRSGALAERAPFLVGRPSDGIVRDVDGYLWNGLYGEGVVVRWAPDGTIDRTVEVPAPNVTSVTLGGAGLRTLFVGTARENLSPEELKESPESGGIFTLEVGVPGRPVFAFAG</sequence>
<evidence type="ECO:0000313" key="5">
    <source>
        <dbReference type="EMBL" id="RWZ68365.1"/>
    </source>
</evidence>
<comment type="caution">
    <text evidence="5">The sequence shown here is derived from an EMBL/GenBank/DDBJ whole genome shotgun (WGS) entry which is preliminary data.</text>
</comment>
<feature type="active site" description="Proton donor/acceptor" evidence="2">
    <location>
        <position position="196"/>
    </location>
</feature>
<feature type="binding site" evidence="3">
    <location>
        <position position="15"/>
    </location>
    <ligand>
        <name>a divalent metal cation</name>
        <dbReference type="ChEBI" id="CHEBI:60240"/>
    </ligand>
</feature>
<dbReference type="Pfam" id="PF08450">
    <property type="entry name" value="SGL"/>
    <property type="match status" value="1"/>
</dbReference>
<comment type="similarity">
    <text evidence="1">Belongs to the SMP-30/CGR1 family.</text>
</comment>
<dbReference type="InterPro" id="IPR005511">
    <property type="entry name" value="SMP-30"/>
</dbReference>
<dbReference type="InterPro" id="IPR011042">
    <property type="entry name" value="6-blade_b-propeller_TolB-like"/>
</dbReference>
<feature type="binding site" evidence="3">
    <location>
        <position position="151"/>
    </location>
    <ligand>
        <name>a divalent metal cation</name>
        <dbReference type="ChEBI" id="CHEBI:60240"/>
    </ligand>
</feature>
<dbReference type="GO" id="GO:0019853">
    <property type="term" value="P:L-ascorbic acid biosynthetic process"/>
    <property type="evidence" value="ECO:0007669"/>
    <property type="project" value="TreeGrafter"/>
</dbReference>
<evidence type="ECO:0000256" key="3">
    <source>
        <dbReference type="PIRSR" id="PIRSR605511-2"/>
    </source>
</evidence>
<feature type="binding site" evidence="3">
    <location>
        <position position="105"/>
    </location>
    <ligand>
        <name>substrate</name>
    </ligand>
</feature>
<dbReference type="GO" id="GO:0005509">
    <property type="term" value="F:calcium ion binding"/>
    <property type="evidence" value="ECO:0007669"/>
    <property type="project" value="TreeGrafter"/>
</dbReference>
<accession>A0A3S4AVN7</accession>
<gene>
    <name evidence="5" type="ORF">ELQ92_03865</name>
</gene>
<feature type="domain" description="SMP-30/Gluconolactonase/LRE-like region" evidence="4">
    <location>
        <begin position="15"/>
        <end position="255"/>
    </location>
</feature>
<evidence type="ECO:0000256" key="1">
    <source>
        <dbReference type="ARBA" id="ARBA00008853"/>
    </source>
</evidence>
<dbReference type="OrthoDB" id="2633250at2"/>
<proteinExistence type="inferred from homology"/>
<dbReference type="GO" id="GO:0004341">
    <property type="term" value="F:gluconolactonase activity"/>
    <property type="evidence" value="ECO:0007669"/>
    <property type="project" value="TreeGrafter"/>
</dbReference>
<keyword evidence="3" id="KW-0479">Metal-binding</keyword>
<comment type="cofactor">
    <cofactor evidence="3">
        <name>Zn(2+)</name>
        <dbReference type="ChEBI" id="CHEBI:29105"/>
    </cofactor>
    <text evidence="3">Binds 1 divalent metal cation per subunit.</text>
</comment>
<keyword evidence="6" id="KW-1185">Reference proteome</keyword>
<dbReference type="PANTHER" id="PTHR10907">
    <property type="entry name" value="REGUCALCIN"/>
    <property type="match status" value="1"/>
</dbReference>
<evidence type="ECO:0000313" key="6">
    <source>
        <dbReference type="Proteomes" id="UP000288603"/>
    </source>
</evidence>